<gene>
    <name evidence="2" type="ORF">Tci_844160</name>
</gene>
<proteinExistence type="predicted"/>
<organism evidence="2">
    <name type="scientific">Tanacetum cinerariifolium</name>
    <name type="common">Dalmatian daisy</name>
    <name type="synonym">Chrysanthemum cinerariifolium</name>
    <dbReference type="NCBI Taxonomy" id="118510"/>
    <lineage>
        <taxon>Eukaryota</taxon>
        <taxon>Viridiplantae</taxon>
        <taxon>Streptophyta</taxon>
        <taxon>Embryophyta</taxon>
        <taxon>Tracheophyta</taxon>
        <taxon>Spermatophyta</taxon>
        <taxon>Magnoliopsida</taxon>
        <taxon>eudicotyledons</taxon>
        <taxon>Gunneridae</taxon>
        <taxon>Pentapetalae</taxon>
        <taxon>asterids</taxon>
        <taxon>campanulids</taxon>
        <taxon>Asterales</taxon>
        <taxon>Asteraceae</taxon>
        <taxon>Asteroideae</taxon>
        <taxon>Anthemideae</taxon>
        <taxon>Anthemidinae</taxon>
        <taxon>Tanacetum</taxon>
    </lineage>
</organism>
<feature type="non-terminal residue" evidence="2">
    <location>
        <position position="1"/>
    </location>
</feature>
<name>A0A699QS81_TANCI</name>
<dbReference type="GO" id="GO:0003964">
    <property type="term" value="F:RNA-directed DNA polymerase activity"/>
    <property type="evidence" value="ECO:0007669"/>
    <property type="project" value="UniProtKB-KW"/>
</dbReference>
<evidence type="ECO:0000256" key="1">
    <source>
        <dbReference type="SAM" id="MobiDB-lite"/>
    </source>
</evidence>
<dbReference type="EMBL" id="BKCJ011036705">
    <property type="protein sequence ID" value="GFC72190.1"/>
    <property type="molecule type" value="Genomic_DNA"/>
</dbReference>
<evidence type="ECO:0000313" key="2">
    <source>
        <dbReference type="EMBL" id="GFC72190.1"/>
    </source>
</evidence>
<keyword evidence="2" id="KW-0695">RNA-directed DNA polymerase</keyword>
<dbReference type="AlphaFoldDB" id="A0A699QS81"/>
<keyword evidence="2" id="KW-0548">Nucleotidyltransferase</keyword>
<reference evidence="2" key="1">
    <citation type="journal article" date="2019" name="Sci. Rep.">
        <title>Draft genome of Tanacetum cinerariifolium, the natural source of mosquito coil.</title>
        <authorList>
            <person name="Yamashiro T."/>
            <person name="Shiraishi A."/>
            <person name="Satake H."/>
            <person name="Nakayama K."/>
        </authorList>
    </citation>
    <scope>NUCLEOTIDE SEQUENCE</scope>
</reference>
<feature type="region of interest" description="Disordered" evidence="1">
    <location>
        <begin position="83"/>
        <end position="109"/>
    </location>
</feature>
<protein>
    <submittedName>
        <fullName evidence="2">RNA-directed DNA polymerase, eukaryota</fullName>
    </submittedName>
</protein>
<keyword evidence="2" id="KW-0808">Transferase</keyword>
<comment type="caution">
    <text evidence="2">The sequence shown here is derived from an EMBL/GenBank/DDBJ whole genome shotgun (WGS) entry which is preliminary data.</text>
</comment>
<sequence>YDDLFSRKQICIKTSQTENILESFKVIVKEKVFWARAKELFVWSPSFIEVPEKVICSDDESVKINEEANSLNNGVEESDSDVVSDMYFGDNGEDHDAPEVEFDRPPNGSERINSRVLEEVANYVDKNSSESINNGIKLKEGGSILEILEEMITVG</sequence>
<feature type="compositionally biased region" description="Basic and acidic residues" evidence="1">
    <location>
        <begin position="92"/>
        <end position="104"/>
    </location>
</feature>
<accession>A0A699QS81</accession>